<keyword evidence="1" id="KW-0812">Transmembrane</keyword>
<comment type="caution">
    <text evidence="2">The sequence shown here is derived from an EMBL/GenBank/DDBJ whole genome shotgun (WGS) entry which is preliminary data.</text>
</comment>
<accession>A0A064CLP8</accession>
<name>A0A064CLP8_9MYCO</name>
<dbReference type="STRING" id="1440774.Y900_021845"/>
<evidence type="ECO:0000313" key="3">
    <source>
        <dbReference type="Proteomes" id="UP000022835"/>
    </source>
</evidence>
<dbReference type="EMBL" id="JALN02000001">
    <property type="protein sequence ID" value="KDF01500.1"/>
    <property type="molecule type" value="Genomic_DNA"/>
</dbReference>
<proteinExistence type="predicted"/>
<keyword evidence="1" id="KW-1133">Transmembrane helix</keyword>
<feature type="transmembrane region" description="Helical" evidence="1">
    <location>
        <begin position="38"/>
        <end position="65"/>
    </location>
</feature>
<protein>
    <submittedName>
        <fullName evidence="2">Uncharacterized protein</fullName>
    </submittedName>
</protein>
<evidence type="ECO:0000313" key="2">
    <source>
        <dbReference type="EMBL" id="KDF01500.1"/>
    </source>
</evidence>
<gene>
    <name evidence="2" type="ORF">Y900_021845</name>
</gene>
<dbReference type="AlphaFoldDB" id="A0A064CLP8"/>
<evidence type="ECO:0000256" key="1">
    <source>
        <dbReference type="SAM" id="Phobius"/>
    </source>
</evidence>
<keyword evidence="1" id="KW-0472">Membrane</keyword>
<keyword evidence="3" id="KW-1185">Reference proteome</keyword>
<reference evidence="2" key="1">
    <citation type="submission" date="2014-05" db="EMBL/GenBank/DDBJ databases">
        <title>Genome sequence of Mycobacterium aromaticivorans strain JS19b1T (= DSM 45407T).</title>
        <authorList>
            <person name="Kwak Y."/>
            <person name="Park G.-S."/>
            <person name="Li Q.X."/>
            <person name="Lee S.-E."/>
            <person name="Shin J.-H."/>
        </authorList>
    </citation>
    <scope>NUCLEOTIDE SEQUENCE [LARGE SCALE GENOMIC DNA]</scope>
    <source>
        <strain evidence="2">JS19b1</strain>
    </source>
</reference>
<organism evidence="2 3">
    <name type="scientific">Mycolicibacterium aromaticivorans JS19b1 = JCM 16368</name>
    <dbReference type="NCBI Taxonomy" id="1440774"/>
    <lineage>
        <taxon>Bacteria</taxon>
        <taxon>Bacillati</taxon>
        <taxon>Actinomycetota</taxon>
        <taxon>Actinomycetes</taxon>
        <taxon>Mycobacteriales</taxon>
        <taxon>Mycobacteriaceae</taxon>
        <taxon>Mycolicibacterium</taxon>
    </lineage>
</organism>
<dbReference type="Proteomes" id="UP000022835">
    <property type="component" value="Unassembled WGS sequence"/>
</dbReference>
<sequence>MFPGIAVGGGGALTVGEKLLGPPPSEPFSVGEGGAGTLVLTGGVVVVVVVLVLGAGFSLGLHAVVIPSMPTMTATAATADRWRSLFT</sequence>